<feature type="region of interest" description="Disordered" evidence="1">
    <location>
        <begin position="1962"/>
        <end position="2117"/>
    </location>
</feature>
<feature type="compositionally biased region" description="Basic residues" evidence="1">
    <location>
        <begin position="2565"/>
        <end position="2576"/>
    </location>
</feature>
<name>A0A9P1CAM2_9DINO</name>
<organism evidence="2">
    <name type="scientific">Cladocopium goreaui</name>
    <dbReference type="NCBI Taxonomy" id="2562237"/>
    <lineage>
        <taxon>Eukaryota</taxon>
        <taxon>Sar</taxon>
        <taxon>Alveolata</taxon>
        <taxon>Dinophyceae</taxon>
        <taxon>Suessiales</taxon>
        <taxon>Symbiodiniaceae</taxon>
        <taxon>Cladocopium</taxon>
    </lineage>
</organism>
<dbReference type="EMBL" id="CAMXCT020001146">
    <property type="protein sequence ID" value="CAL1140593.1"/>
    <property type="molecule type" value="Genomic_DNA"/>
</dbReference>
<comment type="caution">
    <text evidence="2">The sequence shown here is derived from an EMBL/GenBank/DDBJ whole genome shotgun (WGS) entry which is preliminary data.</text>
</comment>
<reference evidence="2" key="1">
    <citation type="submission" date="2022-10" db="EMBL/GenBank/DDBJ databases">
        <authorList>
            <person name="Chen Y."/>
            <person name="Dougan E. K."/>
            <person name="Chan C."/>
            <person name="Rhodes N."/>
            <person name="Thang M."/>
        </authorList>
    </citation>
    <scope>NUCLEOTIDE SEQUENCE</scope>
</reference>
<sequence>MGFDEGAPQFAWGDVVSLPPELTQSYNATGTQGKINYQLLARSVLGFHEQLTKLDTVYVVVDSRSPAGVDHFQNFAPWWASRRQRIGPAKEKTDIIWFTANEESGLADIPYIWADTFVLEMMRFLYPEPHIILVDSDCTPVTLFEVEDLIRLSAKQLQFTPLVTQTDETHCTKLILFTEEFYDLNAGMVISVGERTAGHKPAATPPENDLNKIVERLFQTRSALWHSAEPPADCSQAAQSGLIGTPFLGIQANSTLDLVMVWAAYGLFAISSYWPIPHHWEFGQQWPRTAHLGQLTRAGQQRVPSFSKWARATFEQGALALLNKMPGSAKVAILPGADMFQAHKCSPSRMRPAIYHSFGKAKQEASEVLKRLARDGWQPLVAALLGTETVHAAWQGERWSPCGGVVWRGNANRQTLTATGRALLLLTYAYHTPELAAPPFLENLSFEVAADQVWPEELKCHPVVVDEDPEPPVPIPESCSAMPPAHLENENLSSSPAEVPHGPQPTLDPAPTSPADQMDDEVPCGQPTFEPFAGEAVESNRTAPRQPPSNPSPPSSAASNAVADDDDMDVVTIASSRHTSEMATQEAQEAMAYIVRVATEQACQENNTPAVDSQLPRLQQPASDVEMMSVTAHAAELAPITTSIETDLAVPAPTSEDVPIAGDPVGEDISESAAACHTTSEVTQPGFPAFLAVGEQSWCDLANFATEMLSIGRVEELLTWSKRGRFSAEVAFLVLQAISLDVDYKWLTEACTDPVVIDCLGLGNGPLKLKRKPHLTVGHRLVDGATQVYGPSLSPEDKYTTNLAFSALGDKAATHEITMLMLRTQKFAAKWAIVTGIPAVLILHRNILVLRAAKIIPAHRKLPQPEYMAGIYWQMVTLAPDGVLSDLIGTKRPADTEYSRTVIVQGFSAGSYTGALIATVANRLKLRADVAIGAIAMPPSLMFALGHMASSEIDKKPIHQVRLVHMLQDKLCRWTPDSSLTLLSQAMDIVTLEDQPWWINSTCHNYCYLLDVMISPGAQSILDLAITNEDIRPLEVQQAAARRLLSWMRITTTPAGEKLLRLLGLPDEELLPEASKILGVTPPAQTLAQLSEELLAKFQITLEGRSNKWLTQLARDKLSRVPFRQLVVTLTIFAPQFKCDPKKYCIQDDPWGSVALKGKWKVTGSLYPRAKGPEGMHEYTLSFDYPGEFPLAFVRSHKADLAYPEVATLDWIKDLDKNAIQNGPHVGDVLRITFAEKVPEDAKEQEQPVRAIREAVSKQTDRPRAQYEMMAVLMGHSQPPRAINKWNRAKIRHITLVSMPNACNLLSKGGRHTAVLPRAVADLEFTQMQICIQDMAIVGKTCSADMIFNIVSMPKSRVPLAFGIPRPIPLPTHTIRHADQLQVSLHRLSLLLATRNAHMYMPEAPAFANQLLAEATSDSGHLLSVVAGAILSLRTGRSALNIGGVFGAGKTTSIMFVFVWLTLTCPNGRFLVFSKENAAGRAMAAMVDRLHLTDDQKALICRLYSPQGEAANTKRYSCECATTACEKRLNSTKFLICTAGAVEASAQSHRTKVFDWVVEVNVYGVDEDQQEGGTATAYVQSIIKPGALALRVGDKHQGTGGTENSKEALAVHHAIVQLPFGIKAPCPMSTPQKASALFQQTISATADFPREIFDSLATPAKDKQLDHDWAFPQEEISADMPVRFKRRDSVKKYIQDMWNELQGVDMNHPLGKLVTLSVLASANDSPFDFHIALDSMEMSGLANQHAWAIMLPTSSRVPFMLYEVLGGPLGYYNNVLAPQRPAIGVIDSARPVQAAVMTVADYIKHTDQMQLWQQKPPLALGERRTFASTQIQKEHTEVRRLHLILVDERQLTVKVHTEEAARPAPPLFQLLWGYAVDDVRYPEWLYVLRKGEYGLQHVDLPIFITQNSPEPAALFWCLNRLHFFDAWSPTPAFADEQYVTIGQPAGQATLWPHTEQVKRRLLAPKPEGKRYPPAPPASKRVWQPQKRSPSSASNKRTWSSGSRPLPNADAQKPTPKNEEETEEEDEGDDDIKDESSSSDSERYTDASADSEDAATTENAAASRSWQSKAKAPVKPRTEANRSKPVTVYSTEAPTRKRGKRLSQWHQRGRGSDNNYIPGPEEERDHKEAFLCLNSLADFAADKKYPATDFPINKNELDLAAISRINPLWPLPRLGISIEDMVKQYECYVHRTLLESMLEGCSVQSSIDTAKEVAWDYTLDIAKEFAAEIASLFQGIQADHSLLQENEGWTNLQDQQWWRNNILRTILHTRRRMVARYRAEQEEKEAKEAQNSNQPLSNAARPSKTTLIPNCPPSFVTSTIRVSPSNKVECPVRNLHVHFPMAFLPIVVEELAKKVTEPKWRIETLTRHDKDGKDLYVADIFQGRMPMRWLSQPKTPLVQQLYVSGVCNTKWMATLATKLPDNVVRLELMLPAEEAEYTSVPPPPFVNCDRTEDILNNVGDAAVDIDQAKQEFFSLFPIQTEDDLEKLGGALTNDYRTASPTKEALQSHFQQLNGAIGWDGNADKQRKDMDLEAWMAIRKELIDQGLHFPSWERDHTDVKSIGAANKARRRNNARRKAKSEAGQGQKRGKEEQDDSDESPSPE</sequence>
<gene>
    <name evidence="2" type="ORF">C1SCF055_LOCUS14509</name>
</gene>
<dbReference type="EMBL" id="CAMXCT030001146">
    <property type="protein sequence ID" value="CAL4774530.1"/>
    <property type="molecule type" value="Genomic_DNA"/>
</dbReference>
<proteinExistence type="predicted"/>
<evidence type="ECO:0000313" key="2">
    <source>
        <dbReference type="EMBL" id="CAI3987218.1"/>
    </source>
</evidence>
<keyword evidence="4" id="KW-1185">Reference proteome</keyword>
<feature type="compositionally biased region" description="Acidic residues" evidence="1">
    <location>
        <begin position="2590"/>
        <end position="2601"/>
    </location>
</feature>
<feature type="compositionally biased region" description="Basic residues" evidence="1">
    <location>
        <begin position="2095"/>
        <end position="2108"/>
    </location>
</feature>
<evidence type="ECO:0000256" key="1">
    <source>
        <dbReference type="SAM" id="MobiDB-lite"/>
    </source>
</evidence>
<feature type="region of interest" description="Disordered" evidence="1">
    <location>
        <begin position="465"/>
        <end position="566"/>
    </location>
</feature>
<feature type="compositionally biased region" description="Basic and acidic residues" evidence="1">
    <location>
        <begin position="2033"/>
        <end position="2044"/>
    </location>
</feature>
<feature type="compositionally biased region" description="Acidic residues" evidence="1">
    <location>
        <begin position="2019"/>
        <end position="2032"/>
    </location>
</feature>
<feature type="compositionally biased region" description="Pro residues" evidence="1">
    <location>
        <begin position="502"/>
        <end position="512"/>
    </location>
</feature>
<feature type="region of interest" description="Disordered" evidence="1">
    <location>
        <begin position="2558"/>
        <end position="2601"/>
    </location>
</feature>
<feature type="compositionally biased region" description="Polar residues" evidence="1">
    <location>
        <begin position="1985"/>
        <end position="2002"/>
    </location>
</feature>
<protein>
    <submittedName>
        <fullName evidence="2">Uncharacterized protein</fullName>
    </submittedName>
</protein>
<dbReference type="Proteomes" id="UP001152797">
    <property type="component" value="Unassembled WGS sequence"/>
</dbReference>
<feature type="compositionally biased region" description="Polar residues" evidence="1">
    <location>
        <begin position="2058"/>
        <end position="2067"/>
    </location>
</feature>
<feature type="region of interest" description="Disordered" evidence="1">
    <location>
        <begin position="2281"/>
        <end position="2307"/>
    </location>
</feature>
<evidence type="ECO:0000313" key="4">
    <source>
        <dbReference type="Proteomes" id="UP001152797"/>
    </source>
</evidence>
<feature type="compositionally biased region" description="Pro residues" evidence="1">
    <location>
        <begin position="545"/>
        <end position="554"/>
    </location>
</feature>
<accession>A0A9P1CAM2</accession>
<reference evidence="3 4" key="2">
    <citation type="submission" date="2024-05" db="EMBL/GenBank/DDBJ databases">
        <authorList>
            <person name="Chen Y."/>
            <person name="Shah S."/>
            <person name="Dougan E. K."/>
            <person name="Thang M."/>
            <person name="Chan C."/>
        </authorList>
    </citation>
    <scope>NUCLEOTIDE SEQUENCE [LARGE SCALE GENOMIC DNA]</scope>
</reference>
<dbReference type="EMBL" id="CAMXCT010001146">
    <property type="protein sequence ID" value="CAI3987218.1"/>
    <property type="molecule type" value="Genomic_DNA"/>
</dbReference>
<evidence type="ECO:0000313" key="3">
    <source>
        <dbReference type="EMBL" id="CAL4774530.1"/>
    </source>
</evidence>